<dbReference type="AlphaFoldDB" id="A0A7S4DSQ2"/>
<sequence length="213" mass="24225">MDDEDDDDDDDVLADYRDKPNITDTKLDDGGAGGGVSPADLERFEKEMVETLHRGIKNKLDVDAIVLEAGSLKLTHHALLQDYYAAAFAAFFGLTSPQPVEGKKAERDTLKSLMMLLKDWKPVLKKFAKEIKDQQLMVEGLAKCCVRHPEFSPLFAYTLNLIYDWELVEEDAFLDWEDEVIKEKDPAMMKVLALAEEFLTFLKEADEEEDEDD</sequence>
<evidence type="ECO:0000259" key="2">
    <source>
        <dbReference type="PROSITE" id="PS51363"/>
    </source>
</evidence>
<reference evidence="3" key="1">
    <citation type="submission" date="2021-01" db="EMBL/GenBank/DDBJ databases">
        <authorList>
            <person name="Corre E."/>
            <person name="Pelletier E."/>
            <person name="Niang G."/>
            <person name="Scheremetjew M."/>
            <person name="Finn R."/>
            <person name="Kale V."/>
            <person name="Holt S."/>
            <person name="Cochrane G."/>
            <person name="Meng A."/>
            <person name="Brown T."/>
            <person name="Cohen L."/>
        </authorList>
    </citation>
    <scope>NUCLEOTIDE SEQUENCE</scope>
    <source>
        <strain evidence="3">CCCM811</strain>
    </source>
</reference>
<feature type="compositionally biased region" description="Acidic residues" evidence="1">
    <location>
        <begin position="1"/>
        <end position="13"/>
    </location>
</feature>
<evidence type="ECO:0000313" key="3">
    <source>
        <dbReference type="EMBL" id="CAE0668331.1"/>
    </source>
</evidence>
<dbReference type="Pfam" id="PF02020">
    <property type="entry name" value="W2"/>
    <property type="match status" value="1"/>
</dbReference>
<dbReference type="PROSITE" id="PS51363">
    <property type="entry name" value="W2"/>
    <property type="match status" value="1"/>
</dbReference>
<dbReference type="GO" id="GO:0005085">
    <property type="term" value="F:guanyl-nucleotide exchange factor activity"/>
    <property type="evidence" value="ECO:0007669"/>
    <property type="project" value="InterPro"/>
</dbReference>
<accession>A0A7S4DSQ2</accession>
<feature type="region of interest" description="Disordered" evidence="1">
    <location>
        <begin position="1"/>
        <end position="36"/>
    </location>
</feature>
<dbReference type="CDD" id="cd11558">
    <property type="entry name" value="W2_eIF2B_epsilon"/>
    <property type="match status" value="1"/>
</dbReference>
<dbReference type="GO" id="GO:0031369">
    <property type="term" value="F:translation initiation factor binding"/>
    <property type="evidence" value="ECO:0007669"/>
    <property type="project" value="InterPro"/>
</dbReference>
<evidence type="ECO:0000256" key="1">
    <source>
        <dbReference type="SAM" id="MobiDB-lite"/>
    </source>
</evidence>
<dbReference type="InterPro" id="IPR051956">
    <property type="entry name" value="eIF2B_epsilon"/>
</dbReference>
<dbReference type="SUPFAM" id="SSF48371">
    <property type="entry name" value="ARM repeat"/>
    <property type="match status" value="1"/>
</dbReference>
<dbReference type="InterPro" id="IPR003307">
    <property type="entry name" value="W2_domain"/>
</dbReference>
<dbReference type="EMBL" id="HBIV01027883">
    <property type="protein sequence ID" value="CAE0668331.1"/>
    <property type="molecule type" value="Transcribed_RNA"/>
</dbReference>
<feature type="compositionally biased region" description="Basic and acidic residues" evidence="1">
    <location>
        <begin position="14"/>
        <end position="29"/>
    </location>
</feature>
<dbReference type="InterPro" id="IPR044123">
    <property type="entry name" value="W2_eIF2B_epsilon"/>
</dbReference>
<dbReference type="PANTHER" id="PTHR45887">
    <property type="entry name" value="TRANSLATION INITIATION FACTOR EIF-2B SUBUNIT EPSILON"/>
    <property type="match status" value="1"/>
</dbReference>
<dbReference type="PANTHER" id="PTHR45887:SF1">
    <property type="entry name" value="TRANSLATION INITIATION FACTOR EIF-2B SUBUNIT EPSILON"/>
    <property type="match status" value="1"/>
</dbReference>
<dbReference type="InterPro" id="IPR016024">
    <property type="entry name" value="ARM-type_fold"/>
</dbReference>
<dbReference type="GO" id="GO:0005851">
    <property type="term" value="C:eukaryotic translation initiation factor 2B complex"/>
    <property type="evidence" value="ECO:0007669"/>
    <property type="project" value="TreeGrafter"/>
</dbReference>
<organism evidence="3">
    <name type="scientific">Lotharella globosa</name>
    <dbReference type="NCBI Taxonomy" id="91324"/>
    <lineage>
        <taxon>Eukaryota</taxon>
        <taxon>Sar</taxon>
        <taxon>Rhizaria</taxon>
        <taxon>Cercozoa</taxon>
        <taxon>Chlorarachniophyceae</taxon>
        <taxon>Lotharella</taxon>
    </lineage>
</organism>
<dbReference type="SMART" id="SM00515">
    <property type="entry name" value="eIF5C"/>
    <property type="match status" value="1"/>
</dbReference>
<dbReference type="GO" id="GO:0003743">
    <property type="term" value="F:translation initiation factor activity"/>
    <property type="evidence" value="ECO:0007669"/>
    <property type="project" value="TreeGrafter"/>
</dbReference>
<proteinExistence type="predicted"/>
<feature type="domain" description="W2" evidence="2">
    <location>
        <begin position="38"/>
        <end position="212"/>
    </location>
</feature>
<name>A0A7S4DSQ2_9EUKA</name>
<gene>
    <name evidence="3" type="ORF">LGLO00237_LOCUS19955</name>
</gene>
<protein>
    <recommendedName>
        <fullName evidence="2">W2 domain-containing protein</fullName>
    </recommendedName>
</protein>
<dbReference type="Gene3D" id="1.25.40.180">
    <property type="match status" value="1"/>
</dbReference>